<dbReference type="InterPro" id="IPR007506">
    <property type="entry name" value="PMDh-L-like_dom"/>
</dbReference>
<dbReference type="EMBL" id="JAFGIX010000019">
    <property type="protein sequence ID" value="MBN1572324.1"/>
    <property type="molecule type" value="Genomic_DNA"/>
</dbReference>
<accession>A0A9D8KDY0</accession>
<reference evidence="4" key="2">
    <citation type="submission" date="2021-01" db="EMBL/GenBank/DDBJ databases">
        <authorList>
            <person name="Hahn C.R."/>
            <person name="Youssef N.H."/>
            <person name="Elshahed M."/>
        </authorList>
    </citation>
    <scope>NUCLEOTIDE SEQUENCE</scope>
    <source>
        <strain evidence="4">Zod_Metabat.24</strain>
    </source>
</reference>
<keyword evidence="1" id="KW-0408">Iron</keyword>
<sequence>MKKGICKLTQEEERILKDDQNTVLGKILRSVILYGEAFGADRLVPVAGTPHFAMSFGASIITPYYKVLDEIIEAGLKPKISFTTNPRTYDFKRIPYSFLEKVLSKFVYGSQPELERKLQILGIISSDTFSCACYLPEVGNIPKKGEVLAWSESSAVVFANSVLGARTNRNSVGIDVLMNIIGKAPYFGFLTDEGRKASWLVELKTSELPNPQVLGSAIGMKVMEDVPYIVGLDTHFKNRSTTEIRDYMKDMGAASASNGAVGLFHVENITPEAKDDKRKLISKGFRNYTVDDCEIERIVASYPVLWKNPNGQPKRCLIGCPHLSFEQVSWWIENISGTLQKKGRNKVKIQTILNAPPAVVKKFDENRSTSVLLKRNGIVLSSICPVAFMSNPLSAKKPTITNSNKLRTYTTARFCNDDDVLDIITG</sequence>
<dbReference type="GO" id="GO:0016829">
    <property type="term" value="F:lyase activity"/>
    <property type="evidence" value="ECO:0007669"/>
    <property type="project" value="UniProtKB-KW"/>
</dbReference>
<evidence type="ECO:0000259" key="3">
    <source>
        <dbReference type="Pfam" id="PF04412"/>
    </source>
</evidence>
<keyword evidence="2" id="KW-0456">Lyase</keyword>
<proteinExistence type="predicted"/>
<dbReference type="AlphaFoldDB" id="A0A9D8KDY0"/>
<evidence type="ECO:0000313" key="5">
    <source>
        <dbReference type="Proteomes" id="UP000809273"/>
    </source>
</evidence>
<dbReference type="Proteomes" id="UP000809273">
    <property type="component" value="Unassembled WGS sequence"/>
</dbReference>
<evidence type="ECO:0000256" key="2">
    <source>
        <dbReference type="ARBA" id="ARBA00023239"/>
    </source>
</evidence>
<protein>
    <submittedName>
        <fullName evidence="4">DUF521 domain-containing protein</fullName>
    </submittedName>
</protein>
<evidence type="ECO:0000313" key="4">
    <source>
        <dbReference type="EMBL" id="MBN1572324.1"/>
    </source>
</evidence>
<reference evidence="4" key="1">
    <citation type="journal article" date="2021" name="Environ. Microbiol.">
        <title>Genomic characterization of three novel Desulfobacterota classes expand the metabolic and phylogenetic diversity of the phylum.</title>
        <authorList>
            <person name="Murphy C.L."/>
            <person name="Biggerstaff J."/>
            <person name="Eichhorn A."/>
            <person name="Ewing E."/>
            <person name="Shahan R."/>
            <person name="Soriano D."/>
            <person name="Stewart S."/>
            <person name="VanMol K."/>
            <person name="Walker R."/>
            <person name="Walters P."/>
            <person name="Elshahed M.S."/>
            <person name="Youssef N.H."/>
        </authorList>
    </citation>
    <scope>NUCLEOTIDE SEQUENCE</scope>
    <source>
        <strain evidence="4">Zod_Metabat.24</strain>
    </source>
</reference>
<dbReference type="PANTHER" id="PTHR36577:SF3">
    <property type="entry name" value="DUF521 DOMAIN PROTEIN (AFU_ORTHOLOGUE AFUA_6G00490)"/>
    <property type="match status" value="1"/>
</dbReference>
<organism evidence="4 5">
    <name type="scientific">Candidatus Zymogenus saltonus</name>
    <dbReference type="NCBI Taxonomy" id="2844893"/>
    <lineage>
        <taxon>Bacteria</taxon>
        <taxon>Deltaproteobacteria</taxon>
        <taxon>Candidatus Zymogenia</taxon>
        <taxon>Candidatus Zymogeniales</taxon>
        <taxon>Candidatus Zymogenaceae</taxon>
        <taxon>Candidatus Zymogenus</taxon>
    </lineage>
</organism>
<feature type="domain" description="Phosphomevalonate dehydratase large subunit-like" evidence="3">
    <location>
        <begin position="7"/>
        <end position="412"/>
    </location>
</feature>
<dbReference type="Pfam" id="PF04412">
    <property type="entry name" value="AcnX"/>
    <property type="match status" value="1"/>
</dbReference>
<comment type="caution">
    <text evidence="4">The sequence shown here is derived from an EMBL/GenBank/DDBJ whole genome shotgun (WGS) entry which is preliminary data.</text>
</comment>
<dbReference type="PANTHER" id="PTHR36577">
    <property type="entry name" value="DUF521 DOMAIN PROTEIN (AFU_ORTHOLOGUE AFUA_6G00490)"/>
    <property type="match status" value="1"/>
</dbReference>
<evidence type="ECO:0000256" key="1">
    <source>
        <dbReference type="ARBA" id="ARBA00023004"/>
    </source>
</evidence>
<gene>
    <name evidence="4" type="ORF">JW984_03915</name>
</gene>
<name>A0A9D8KDY0_9DELT</name>